<dbReference type="WBParaSite" id="EN70_7232">
    <property type="protein sequence ID" value="EN70_7232"/>
    <property type="gene ID" value="EN70_7232"/>
</dbReference>
<gene>
    <name evidence="2" type="primary">LOAG_19228</name>
</gene>
<reference evidence="1" key="1">
    <citation type="submission" date="2012-04" db="EMBL/GenBank/DDBJ databases">
        <title>The Genome Sequence of Loa loa.</title>
        <authorList>
            <consortium name="The Broad Institute Genome Sequencing Platform"/>
            <consortium name="Broad Institute Genome Sequencing Center for Infectious Disease"/>
            <person name="Nutman T.B."/>
            <person name="Fink D.L."/>
            <person name="Russ C."/>
            <person name="Young S."/>
            <person name="Zeng Q."/>
            <person name="Gargeya S."/>
            <person name="Alvarado L."/>
            <person name="Berlin A."/>
            <person name="Chapman S.B."/>
            <person name="Chen Z."/>
            <person name="Freedman E."/>
            <person name="Gellesch M."/>
            <person name="Goldberg J."/>
            <person name="Griggs A."/>
            <person name="Gujja S."/>
            <person name="Heilman E.R."/>
            <person name="Heiman D."/>
            <person name="Howarth C."/>
            <person name="Mehta T."/>
            <person name="Neiman D."/>
            <person name="Pearson M."/>
            <person name="Roberts A."/>
            <person name="Saif S."/>
            <person name="Shea T."/>
            <person name="Shenoy N."/>
            <person name="Sisk P."/>
            <person name="Stolte C."/>
            <person name="Sykes S."/>
            <person name="White J."/>
            <person name="Yandava C."/>
            <person name="Haas B."/>
            <person name="Henn M.R."/>
            <person name="Nusbaum C."/>
            <person name="Birren B."/>
        </authorList>
    </citation>
    <scope>NUCLEOTIDE SEQUENCE [LARGE SCALE GENOMIC DNA]</scope>
</reference>
<keyword evidence="1" id="KW-1185">Reference proteome</keyword>
<dbReference type="AlphaFoldDB" id="A0A1I7VXA2"/>
<dbReference type="Proteomes" id="UP000095285">
    <property type="component" value="Unassembled WGS sequence"/>
</dbReference>
<reference evidence="2" key="2">
    <citation type="submission" date="2016-11" db="UniProtKB">
        <authorList>
            <consortium name="WormBaseParasite"/>
        </authorList>
    </citation>
    <scope>IDENTIFICATION</scope>
</reference>
<sequence length="77" mass="8850">MAKDIFRRIQKENSNINMAFTAEICNETLIMIEDLCLEIAKKLLDQLGMPSPNQFAAVLFNYELCHQQNYNTGDLLP</sequence>
<dbReference type="STRING" id="7209.A0A1I7VXA2"/>
<protein>
    <submittedName>
        <fullName evidence="2">Uncharacterized protein</fullName>
    </submittedName>
</protein>
<dbReference type="InParanoid" id="A0A1I7VXA2"/>
<evidence type="ECO:0000313" key="2">
    <source>
        <dbReference type="WBParaSite" id="EN70_7232"/>
    </source>
</evidence>
<evidence type="ECO:0000313" key="1">
    <source>
        <dbReference type="Proteomes" id="UP000095285"/>
    </source>
</evidence>
<accession>A0A1I7VXA2</accession>
<dbReference type="OrthoDB" id="272985at2759"/>
<name>A0A1I7VXA2_LOALO</name>
<organism evidence="1 2">
    <name type="scientific">Loa loa</name>
    <name type="common">Eye worm</name>
    <name type="synonym">Filaria loa</name>
    <dbReference type="NCBI Taxonomy" id="7209"/>
    <lineage>
        <taxon>Eukaryota</taxon>
        <taxon>Metazoa</taxon>
        <taxon>Ecdysozoa</taxon>
        <taxon>Nematoda</taxon>
        <taxon>Chromadorea</taxon>
        <taxon>Rhabditida</taxon>
        <taxon>Spirurina</taxon>
        <taxon>Spiruromorpha</taxon>
        <taxon>Filarioidea</taxon>
        <taxon>Onchocercidae</taxon>
        <taxon>Loa</taxon>
    </lineage>
</organism>
<proteinExistence type="predicted"/>